<dbReference type="Gene3D" id="3.40.50.300">
    <property type="entry name" value="P-loop containing nucleotide triphosphate hydrolases"/>
    <property type="match status" value="1"/>
</dbReference>
<dbReference type="InterPro" id="IPR003439">
    <property type="entry name" value="ABC_transporter-like_ATP-bd"/>
</dbReference>
<reference evidence="3 4" key="1">
    <citation type="submission" date="2021-07" db="EMBL/GenBank/DDBJ databases">
        <title>Paenibacillus radiodurans sp. nov., isolated from the southeastern edge of Tengger Desert.</title>
        <authorList>
            <person name="Zhang G."/>
        </authorList>
    </citation>
    <scope>NUCLEOTIDE SEQUENCE [LARGE SCALE GENOMIC DNA]</scope>
    <source>
        <strain evidence="3 4">CCM 7311</strain>
    </source>
</reference>
<dbReference type="EMBL" id="JAHZIK010000026">
    <property type="protein sequence ID" value="MBW7452932.1"/>
    <property type="molecule type" value="Genomic_DNA"/>
</dbReference>
<evidence type="ECO:0000313" key="4">
    <source>
        <dbReference type="Proteomes" id="UP001519887"/>
    </source>
</evidence>
<dbReference type="SUPFAM" id="SSF52540">
    <property type="entry name" value="P-loop containing nucleoside triphosphate hydrolases"/>
    <property type="match status" value="1"/>
</dbReference>
<keyword evidence="4" id="KW-1185">Reference proteome</keyword>
<sequence length="247" mass="27452">MNVNLVRINNGRKEVTGMLQVIGLKTDSSSQSISFNAEESTLVGIKGSSGALQLLNCLYRTVIPESGQIWYKSSLLGRLDLIEATVSEIVKLRVHEMGLLNPLTAMIPKYSLSVTDIIAERLLQQGCSVRQARTDSQNLLERLRVDEKLWYTSPAVCSSEQRQCIDWARALVARPRLFILNESAADLLDGITKQEILSVLKEMALNGTTVIGIFEEHGLWEREADQLLDISCGPALSAKRDKLAYTF</sequence>
<evidence type="ECO:0000313" key="3">
    <source>
        <dbReference type="EMBL" id="MBW7452932.1"/>
    </source>
</evidence>
<accession>A0ABS7BWB2</accession>
<protein>
    <submittedName>
        <fullName evidence="3">ATP-binding cassette domain-containing protein</fullName>
    </submittedName>
</protein>
<dbReference type="InterPro" id="IPR027417">
    <property type="entry name" value="P-loop_NTPase"/>
</dbReference>
<dbReference type="RefSeq" id="WP_210046094.1">
    <property type="nucleotide sequence ID" value="NZ_JBHLVU010000028.1"/>
</dbReference>
<feature type="domain" description="ABC transporter" evidence="2">
    <location>
        <begin position="6"/>
        <end position="247"/>
    </location>
</feature>
<keyword evidence="3" id="KW-0547">Nucleotide-binding</keyword>
<evidence type="ECO:0000259" key="2">
    <source>
        <dbReference type="PROSITE" id="PS50893"/>
    </source>
</evidence>
<dbReference type="PANTHER" id="PTHR42798">
    <property type="entry name" value="LIPOPROTEIN-RELEASING SYSTEM ATP-BINDING PROTEIN LOLD"/>
    <property type="match status" value="1"/>
</dbReference>
<comment type="caution">
    <text evidence="3">The sequence shown here is derived from an EMBL/GenBank/DDBJ whole genome shotgun (WGS) entry which is preliminary data.</text>
</comment>
<name>A0ABS7BWB2_9BACL</name>
<dbReference type="GO" id="GO:0005524">
    <property type="term" value="F:ATP binding"/>
    <property type="evidence" value="ECO:0007669"/>
    <property type="project" value="UniProtKB-KW"/>
</dbReference>
<comment type="similarity">
    <text evidence="1">Belongs to the ABC transporter superfamily.</text>
</comment>
<dbReference type="Pfam" id="PF00005">
    <property type="entry name" value="ABC_tran"/>
    <property type="match status" value="1"/>
</dbReference>
<keyword evidence="3" id="KW-0067">ATP-binding</keyword>
<evidence type="ECO:0000256" key="1">
    <source>
        <dbReference type="ARBA" id="ARBA00005417"/>
    </source>
</evidence>
<organism evidence="3 4">
    <name type="scientific">Paenibacillus sepulcri</name>
    <dbReference type="NCBI Taxonomy" id="359917"/>
    <lineage>
        <taxon>Bacteria</taxon>
        <taxon>Bacillati</taxon>
        <taxon>Bacillota</taxon>
        <taxon>Bacilli</taxon>
        <taxon>Bacillales</taxon>
        <taxon>Paenibacillaceae</taxon>
        <taxon>Paenibacillus</taxon>
    </lineage>
</organism>
<dbReference type="Proteomes" id="UP001519887">
    <property type="component" value="Unassembled WGS sequence"/>
</dbReference>
<dbReference type="PANTHER" id="PTHR42798:SF7">
    <property type="entry name" value="ALPHA-D-RIBOSE 1-METHYLPHOSPHONATE 5-TRIPHOSPHATE SYNTHASE SUBUNIT PHNL"/>
    <property type="match status" value="1"/>
</dbReference>
<gene>
    <name evidence="3" type="ORF">K0U00_02595</name>
</gene>
<proteinExistence type="inferred from homology"/>
<dbReference type="PROSITE" id="PS50893">
    <property type="entry name" value="ABC_TRANSPORTER_2"/>
    <property type="match status" value="1"/>
</dbReference>